<reference evidence="1" key="2">
    <citation type="journal article" date="2022" name="New Phytol.">
        <title>Evolutionary transition to the ectomycorrhizal habit in the genomes of a hyperdiverse lineage of mushroom-forming fungi.</title>
        <authorList>
            <person name="Looney B."/>
            <person name="Miyauchi S."/>
            <person name="Morin E."/>
            <person name="Drula E."/>
            <person name="Courty P.E."/>
            <person name="Kohler A."/>
            <person name="Kuo A."/>
            <person name="LaButti K."/>
            <person name="Pangilinan J."/>
            <person name="Lipzen A."/>
            <person name="Riley R."/>
            <person name="Andreopoulos W."/>
            <person name="He G."/>
            <person name="Johnson J."/>
            <person name="Nolan M."/>
            <person name="Tritt A."/>
            <person name="Barry K.W."/>
            <person name="Grigoriev I.V."/>
            <person name="Nagy L.G."/>
            <person name="Hibbett D."/>
            <person name="Henrissat B."/>
            <person name="Matheny P.B."/>
            <person name="Labbe J."/>
            <person name="Martin F.M."/>
        </authorList>
    </citation>
    <scope>NUCLEOTIDE SEQUENCE</scope>
    <source>
        <strain evidence="1">FP105234-sp</strain>
    </source>
</reference>
<proteinExistence type="predicted"/>
<evidence type="ECO:0000313" key="2">
    <source>
        <dbReference type="Proteomes" id="UP000814033"/>
    </source>
</evidence>
<reference evidence="1" key="1">
    <citation type="submission" date="2021-02" db="EMBL/GenBank/DDBJ databases">
        <authorList>
            <consortium name="DOE Joint Genome Institute"/>
            <person name="Ahrendt S."/>
            <person name="Looney B.P."/>
            <person name="Miyauchi S."/>
            <person name="Morin E."/>
            <person name="Drula E."/>
            <person name="Courty P.E."/>
            <person name="Chicoki N."/>
            <person name="Fauchery L."/>
            <person name="Kohler A."/>
            <person name="Kuo A."/>
            <person name="Labutti K."/>
            <person name="Pangilinan J."/>
            <person name="Lipzen A."/>
            <person name="Riley R."/>
            <person name="Andreopoulos W."/>
            <person name="He G."/>
            <person name="Johnson J."/>
            <person name="Barry K.W."/>
            <person name="Grigoriev I.V."/>
            <person name="Nagy L."/>
            <person name="Hibbett D."/>
            <person name="Henrissat B."/>
            <person name="Matheny P.B."/>
            <person name="Labbe J."/>
            <person name="Martin F."/>
        </authorList>
    </citation>
    <scope>NUCLEOTIDE SEQUENCE</scope>
    <source>
        <strain evidence="1">FP105234-sp</strain>
    </source>
</reference>
<accession>A0ACB8R7A8</accession>
<sequence>MPPTRVVQARARRRVSCGGCLRVPTGQEIARMQRRHTPDPIPSPFPWLAPAHWPMRVRNQCASATYLCVAALVTTSLRWKQTHTHSSSVDQRVLMRTSRTVHHPSRCVRDQLHGAGKRYRRILFSFIFPAHVICCFGCVQSARAPDPLLLRHSWCADAPILWASIRQPNALRALLNFRSPPPLASHWNC</sequence>
<comment type="caution">
    <text evidence="1">The sequence shown here is derived from an EMBL/GenBank/DDBJ whole genome shotgun (WGS) entry which is preliminary data.</text>
</comment>
<dbReference type="Proteomes" id="UP000814033">
    <property type="component" value="Unassembled WGS sequence"/>
</dbReference>
<protein>
    <submittedName>
        <fullName evidence="1">Uncharacterized protein</fullName>
    </submittedName>
</protein>
<keyword evidence="2" id="KW-1185">Reference proteome</keyword>
<name>A0ACB8R7A8_9AGAM</name>
<feature type="non-terminal residue" evidence="1">
    <location>
        <position position="189"/>
    </location>
</feature>
<organism evidence="1 2">
    <name type="scientific">Auriscalpium vulgare</name>
    <dbReference type="NCBI Taxonomy" id="40419"/>
    <lineage>
        <taxon>Eukaryota</taxon>
        <taxon>Fungi</taxon>
        <taxon>Dikarya</taxon>
        <taxon>Basidiomycota</taxon>
        <taxon>Agaricomycotina</taxon>
        <taxon>Agaricomycetes</taxon>
        <taxon>Russulales</taxon>
        <taxon>Auriscalpiaceae</taxon>
        <taxon>Auriscalpium</taxon>
    </lineage>
</organism>
<dbReference type="EMBL" id="MU276237">
    <property type="protein sequence ID" value="KAI0040016.1"/>
    <property type="molecule type" value="Genomic_DNA"/>
</dbReference>
<evidence type="ECO:0000313" key="1">
    <source>
        <dbReference type="EMBL" id="KAI0040016.1"/>
    </source>
</evidence>
<gene>
    <name evidence="1" type="ORF">FA95DRAFT_1566785</name>
</gene>